<dbReference type="Proteomes" id="UP001209878">
    <property type="component" value="Unassembled WGS sequence"/>
</dbReference>
<name>A0AAD9P5B0_RIDPI</name>
<proteinExistence type="predicted"/>
<keyword evidence="1" id="KW-0812">Transmembrane</keyword>
<sequence>MDEIEREEWEGRGEGREREMKSQLILTSYVISLVGSTLVVISLVLYIICTSANVIYLKESPFPIFDIKSSFAREASRNANTHVKTKTEFWNVRIKYDTGEAAQVTSEMEFTYSESVNAGGQAQVCNLELNTEEGNNKKVEPNWKDVVQTHFESSSLVLRHKKKEPKDWLSEDT</sequence>
<keyword evidence="1" id="KW-1133">Transmembrane helix</keyword>
<evidence type="ECO:0000313" key="3">
    <source>
        <dbReference type="Proteomes" id="UP001209878"/>
    </source>
</evidence>
<dbReference type="AlphaFoldDB" id="A0AAD9P5B0"/>
<gene>
    <name evidence="2" type="ORF">NP493_132g00035</name>
</gene>
<evidence type="ECO:0000256" key="1">
    <source>
        <dbReference type="SAM" id="Phobius"/>
    </source>
</evidence>
<dbReference type="EMBL" id="JAODUO010000132">
    <property type="protein sequence ID" value="KAK2188412.1"/>
    <property type="molecule type" value="Genomic_DNA"/>
</dbReference>
<protein>
    <submittedName>
        <fullName evidence="2">Uncharacterized protein</fullName>
    </submittedName>
</protein>
<feature type="transmembrane region" description="Helical" evidence="1">
    <location>
        <begin position="24"/>
        <end position="48"/>
    </location>
</feature>
<reference evidence="2" key="1">
    <citation type="journal article" date="2023" name="Mol. Biol. Evol.">
        <title>Third-Generation Sequencing Reveals the Adaptive Role of the Epigenome in Three Deep-Sea Polychaetes.</title>
        <authorList>
            <person name="Perez M."/>
            <person name="Aroh O."/>
            <person name="Sun Y."/>
            <person name="Lan Y."/>
            <person name="Juniper S.K."/>
            <person name="Young C.R."/>
            <person name="Angers B."/>
            <person name="Qian P.Y."/>
        </authorList>
    </citation>
    <scope>NUCLEOTIDE SEQUENCE</scope>
    <source>
        <strain evidence="2">R07B-5</strain>
    </source>
</reference>
<organism evidence="2 3">
    <name type="scientific">Ridgeia piscesae</name>
    <name type="common">Tubeworm</name>
    <dbReference type="NCBI Taxonomy" id="27915"/>
    <lineage>
        <taxon>Eukaryota</taxon>
        <taxon>Metazoa</taxon>
        <taxon>Spiralia</taxon>
        <taxon>Lophotrochozoa</taxon>
        <taxon>Annelida</taxon>
        <taxon>Polychaeta</taxon>
        <taxon>Sedentaria</taxon>
        <taxon>Canalipalpata</taxon>
        <taxon>Sabellida</taxon>
        <taxon>Siboglinidae</taxon>
        <taxon>Ridgeia</taxon>
    </lineage>
</organism>
<comment type="caution">
    <text evidence="2">The sequence shown here is derived from an EMBL/GenBank/DDBJ whole genome shotgun (WGS) entry which is preliminary data.</text>
</comment>
<accession>A0AAD9P5B0</accession>
<keyword evidence="3" id="KW-1185">Reference proteome</keyword>
<evidence type="ECO:0000313" key="2">
    <source>
        <dbReference type="EMBL" id="KAK2188412.1"/>
    </source>
</evidence>
<keyword evidence="1" id="KW-0472">Membrane</keyword>